<dbReference type="AlphaFoldDB" id="A0A1D2VKU5"/>
<dbReference type="InParanoid" id="A0A1D2VKU5"/>
<keyword evidence="8" id="KW-1185">Reference proteome</keyword>
<evidence type="ECO:0000256" key="2">
    <source>
        <dbReference type="ARBA" id="ARBA00004496"/>
    </source>
</evidence>
<evidence type="ECO:0000313" key="7">
    <source>
        <dbReference type="EMBL" id="ODV62234.1"/>
    </source>
</evidence>
<sequence length="102" mass="11913">QTSANANTDTISVDDDPLNVKQLALNFDYLIYKINDRIKSLAEETELSVSNKRYNVEVFIEDEIQSEVVKFKDLNDQLDELLNDFLKVQQIDMIVKDFKQRI</sequence>
<dbReference type="InterPro" id="IPR034455">
    <property type="entry name" value="CNL1"/>
</dbReference>
<evidence type="ECO:0000256" key="6">
    <source>
        <dbReference type="ARBA" id="ARBA00029995"/>
    </source>
</evidence>
<organism evidence="7 8">
    <name type="scientific">Ascoidea rubescens DSM 1968</name>
    <dbReference type="NCBI Taxonomy" id="1344418"/>
    <lineage>
        <taxon>Eukaryota</taxon>
        <taxon>Fungi</taxon>
        <taxon>Dikarya</taxon>
        <taxon>Ascomycota</taxon>
        <taxon>Saccharomycotina</taxon>
        <taxon>Saccharomycetes</taxon>
        <taxon>Ascoideaceae</taxon>
        <taxon>Ascoidea</taxon>
    </lineage>
</organism>
<evidence type="ECO:0000313" key="8">
    <source>
        <dbReference type="Proteomes" id="UP000095038"/>
    </source>
</evidence>
<evidence type="ECO:0000256" key="3">
    <source>
        <dbReference type="ARBA" id="ARBA00007289"/>
    </source>
</evidence>
<comment type="similarity">
    <text evidence="3">Belongs to the BLOC1S4 family.</text>
</comment>
<comment type="function">
    <text evidence="1">Component of the biogenesis of lysosome-related organelles complex-1 (BLOC-1), a complex that is involved in endosomal cargo sorting.</text>
</comment>
<comment type="subcellular location">
    <subcellularLocation>
        <location evidence="2">Cytoplasm</location>
    </subcellularLocation>
</comment>
<dbReference type="EMBL" id="KV454477">
    <property type="protein sequence ID" value="ODV62234.1"/>
    <property type="molecule type" value="Genomic_DNA"/>
</dbReference>
<protein>
    <recommendedName>
        <fullName evidence="4">Biogenesis of lysosome-related organelles complex 1 subunit CNL1</fullName>
    </recommendedName>
    <alternativeName>
        <fullName evidence="6">CNO-like protein 1</fullName>
    </alternativeName>
</protein>
<dbReference type="GO" id="GO:0031083">
    <property type="term" value="C:BLOC-1 complex"/>
    <property type="evidence" value="ECO:0007669"/>
    <property type="project" value="InterPro"/>
</dbReference>
<reference evidence="8" key="1">
    <citation type="submission" date="2016-05" db="EMBL/GenBank/DDBJ databases">
        <title>Comparative genomics of biotechnologically important yeasts.</title>
        <authorList>
            <consortium name="DOE Joint Genome Institute"/>
            <person name="Riley R."/>
            <person name="Haridas S."/>
            <person name="Wolfe K.H."/>
            <person name="Lopes M.R."/>
            <person name="Hittinger C.T."/>
            <person name="Goker M."/>
            <person name="Salamov A."/>
            <person name="Wisecaver J."/>
            <person name="Long T.M."/>
            <person name="Aerts A.L."/>
            <person name="Barry K."/>
            <person name="Choi C."/>
            <person name="Clum A."/>
            <person name="Coughlan A.Y."/>
            <person name="Deshpande S."/>
            <person name="Douglass A.P."/>
            <person name="Hanson S.J."/>
            <person name="Klenk H.-P."/>
            <person name="Labutti K."/>
            <person name="Lapidus A."/>
            <person name="Lindquist E."/>
            <person name="Lipzen A."/>
            <person name="Meier-Kolthoff J.P."/>
            <person name="Ohm R.A."/>
            <person name="Otillar R.P."/>
            <person name="Pangilinan J."/>
            <person name="Peng Y."/>
            <person name="Rokas A."/>
            <person name="Rosa C.A."/>
            <person name="Scheuner C."/>
            <person name="Sibirny A.A."/>
            <person name="Slot J.C."/>
            <person name="Stielow J.B."/>
            <person name="Sun H."/>
            <person name="Kurtzman C.P."/>
            <person name="Blackwell M."/>
            <person name="Grigoriev I.V."/>
            <person name="Jeffries T.W."/>
        </authorList>
    </citation>
    <scope>NUCLEOTIDE SEQUENCE [LARGE SCALE GENOMIC DNA]</scope>
    <source>
        <strain evidence="8">DSM 1968</strain>
    </source>
</reference>
<evidence type="ECO:0000256" key="5">
    <source>
        <dbReference type="ARBA" id="ARBA00022490"/>
    </source>
</evidence>
<dbReference type="RefSeq" id="XP_020048541.1">
    <property type="nucleotide sequence ID" value="XM_020189878.1"/>
</dbReference>
<dbReference type="GeneID" id="30963514"/>
<dbReference type="GO" id="GO:0005737">
    <property type="term" value="C:cytoplasm"/>
    <property type="evidence" value="ECO:0007669"/>
    <property type="project" value="UniProtKB-SubCell"/>
</dbReference>
<dbReference type="Proteomes" id="UP000095038">
    <property type="component" value="Unassembled WGS sequence"/>
</dbReference>
<evidence type="ECO:0000256" key="4">
    <source>
        <dbReference type="ARBA" id="ARBA00014971"/>
    </source>
</evidence>
<feature type="non-terminal residue" evidence="7">
    <location>
        <position position="102"/>
    </location>
</feature>
<name>A0A1D2VKU5_9ASCO</name>
<feature type="non-terminal residue" evidence="7">
    <location>
        <position position="1"/>
    </location>
</feature>
<proteinExistence type="inferred from homology"/>
<keyword evidence="5" id="KW-0963">Cytoplasm</keyword>
<dbReference type="FunCoup" id="A0A1D2VKU5">
    <property type="interactions" value="14"/>
</dbReference>
<dbReference type="PANTHER" id="PTHR39145">
    <property type="entry name" value="BIOGENESIS OF LYSOSOME-RELATED ORGANELLES COMPLEX 1 SUBUNIT CNL1"/>
    <property type="match status" value="1"/>
</dbReference>
<dbReference type="PANTHER" id="PTHR39145:SF1">
    <property type="entry name" value="BIOGENESIS OF LYSOSOME-RELATED ORGANELLES COMPLEX 1 SUBUNIT CNL1"/>
    <property type="match status" value="1"/>
</dbReference>
<evidence type="ECO:0000256" key="1">
    <source>
        <dbReference type="ARBA" id="ARBA00003807"/>
    </source>
</evidence>
<dbReference type="GO" id="GO:0007032">
    <property type="term" value="P:endosome organization"/>
    <property type="evidence" value="ECO:0007669"/>
    <property type="project" value="TreeGrafter"/>
</dbReference>
<dbReference type="OrthoDB" id="5424991at2759"/>
<accession>A0A1D2VKU5</accession>
<gene>
    <name evidence="7" type="ORF">ASCRUDRAFT_24961</name>
</gene>